<dbReference type="GO" id="GO:0005164">
    <property type="term" value="F:tumor necrosis factor receptor binding"/>
    <property type="evidence" value="ECO:0007669"/>
    <property type="project" value="TreeGrafter"/>
</dbReference>
<evidence type="ECO:0000313" key="7">
    <source>
        <dbReference type="EMBL" id="KAK8784184.1"/>
    </source>
</evidence>
<dbReference type="Proteomes" id="UP001321473">
    <property type="component" value="Unassembled WGS sequence"/>
</dbReference>
<proteinExistence type="predicted"/>
<dbReference type="PROSITE" id="PS50089">
    <property type="entry name" value="ZF_RING_2"/>
    <property type="match status" value="1"/>
</dbReference>
<reference evidence="7 8" key="1">
    <citation type="journal article" date="2023" name="Arcadia Sci">
        <title>De novo assembly of a long-read Amblyomma americanum tick genome.</title>
        <authorList>
            <person name="Chou S."/>
            <person name="Poskanzer K.E."/>
            <person name="Rollins M."/>
            <person name="Thuy-Boun P.S."/>
        </authorList>
    </citation>
    <scope>NUCLEOTIDE SEQUENCE [LARGE SCALE GENOMIC DNA]</scope>
    <source>
        <strain evidence="7">F_SG_1</strain>
        <tissue evidence="7">Salivary glands</tissue>
    </source>
</reference>
<gene>
    <name evidence="7" type="ORF">V5799_009451</name>
</gene>
<evidence type="ECO:0000256" key="1">
    <source>
        <dbReference type="ARBA" id="ARBA00004496"/>
    </source>
</evidence>
<keyword evidence="3 5" id="KW-0479">Metal-binding</keyword>
<dbReference type="SUPFAM" id="SSF57850">
    <property type="entry name" value="RING/U-box"/>
    <property type="match status" value="1"/>
</dbReference>
<evidence type="ECO:0000259" key="6">
    <source>
        <dbReference type="PROSITE" id="PS50089"/>
    </source>
</evidence>
<dbReference type="InterPro" id="IPR002083">
    <property type="entry name" value="MATH/TRAF_dom"/>
</dbReference>
<keyword evidence="2" id="KW-0963">Cytoplasm</keyword>
<dbReference type="SMART" id="SM00184">
    <property type="entry name" value="RING"/>
    <property type="match status" value="1"/>
</dbReference>
<dbReference type="Pfam" id="PF22486">
    <property type="entry name" value="MATH_2"/>
    <property type="match status" value="1"/>
</dbReference>
<dbReference type="GO" id="GO:0043122">
    <property type="term" value="P:regulation of canonical NF-kappaB signal transduction"/>
    <property type="evidence" value="ECO:0007669"/>
    <property type="project" value="TreeGrafter"/>
</dbReference>
<dbReference type="Gene3D" id="3.30.40.10">
    <property type="entry name" value="Zinc/RING finger domain, C3HC4 (zinc finger)"/>
    <property type="match status" value="1"/>
</dbReference>
<comment type="caution">
    <text evidence="7">The sequence shown here is derived from an EMBL/GenBank/DDBJ whole genome shotgun (WGS) entry which is preliminary data.</text>
</comment>
<protein>
    <recommendedName>
        <fullName evidence="6">RING-type domain-containing protein</fullName>
    </recommendedName>
</protein>
<dbReference type="GO" id="GO:0009898">
    <property type="term" value="C:cytoplasmic side of plasma membrane"/>
    <property type="evidence" value="ECO:0007669"/>
    <property type="project" value="TreeGrafter"/>
</dbReference>
<dbReference type="InterPro" id="IPR013083">
    <property type="entry name" value="Znf_RING/FYVE/PHD"/>
</dbReference>
<keyword evidence="3 5" id="KW-0863">Zinc-finger</keyword>
<comment type="subcellular location">
    <subcellularLocation>
        <location evidence="1">Cytoplasm</location>
    </subcellularLocation>
</comment>
<dbReference type="SUPFAM" id="SSF49599">
    <property type="entry name" value="TRAF domain-like"/>
    <property type="match status" value="1"/>
</dbReference>
<dbReference type="GO" id="GO:0005737">
    <property type="term" value="C:cytoplasm"/>
    <property type="evidence" value="ECO:0007669"/>
    <property type="project" value="UniProtKB-SubCell"/>
</dbReference>
<dbReference type="Gene3D" id="2.60.210.10">
    <property type="entry name" value="Apoptosis, Tumor Necrosis Factor Receptor Associated Protein 2, Chain A"/>
    <property type="match status" value="1"/>
</dbReference>
<sequence>MAGAEYTLTGFDDFLERRHIVFVEPLPNTRICGICGVVPSRSVLLPCGHVLCQLCKGQIGEENPTCPLDRMMFEEANVVSVTFRQSHLEQHRVFCVAGGRKCGFSGKLCDLKAHLVKCGGDEAKCTKCQRYVARSVAVEHYVRCSAQTSARQTVSPTVNARAVQMLGAMKKDLERVRAWTSLEKVDQDAVVSGANILVECVANLERSFILEEAGGSEFSSLLSAVEKTAATAGPFRAASKPGIFVTTCEFRDVYDGCTALDEDEQNHIISTDTYTLAGYTFKLVCMFQKQDGEVVVSFSLYLRDGAWDDHVEWPFAKKLTMIISHPRDESKDVRLPVTIVNPKVLKKPPPETWNWGTWTTKEKWQDLELKGFVHNTNLYVNVEFE</sequence>
<dbReference type="AlphaFoldDB" id="A0AAQ4FAE0"/>
<organism evidence="7 8">
    <name type="scientific">Amblyomma americanum</name>
    <name type="common">Lone star tick</name>
    <dbReference type="NCBI Taxonomy" id="6943"/>
    <lineage>
        <taxon>Eukaryota</taxon>
        <taxon>Metazoa</taxon>
        <taxon>Ecdysozoa</taxon>
        <taxon>Arthropoda</taxon>
        <taxon>Chelicerata</taxon>
        <taxon>Arachnida</taxon>
        <taxon>Acari</taxon>
        <taxon>Parasitiformes</taxon>
        <taxon>Ixodida</taxon>
        <taxon>Ixodoidea</taxon>
        <taxon>Ixodidae</taxon>
        <taxon>Amblyomminae</taxon>
        <taxon>Amblyomma</taxon>
    </lineage>
</organism>
<dbReference type="Pfam" id="PF13920">
    <property type="entry name" value="zf-C3HC4_3"/>
    <property type="match status" value="1"/>
</dbReference>
<dbReference type="PANTHER" id="PTHR10131:SF138">
    <property type="entry name" value="RE66324P"/>
    <property type="match status" value="1"/>
</dbReference>
<name>A0AAQ4FAE0_AMBAM</name>
<evidence type="ECO:0000313" key="8">
    <source>
        <dbReference type="Proteomes" id="UP001321473"/>
    </source>
</evidence>
<keyword evidence="8" id="KW-1185">Reference proteome</keyword>
<keyword evidence="4" id="KW-0862">Zinc</keyword>
<evidence type="ECO:0000256" key="3">
    <source>
        <dbReference type="ARBA" id="ARBA00022771"/>
    </source>
</evidence>
<accession>A0AAQ4FAE0</accession>
<dbReference type="InterPro" id="IPR008974">
    <property type="entry name" value="TRAF-like"/>
</dbReference>
<dbReference type="GO" id="GO:0008270">
    <property type="term" value="F:zinc ion binding"/>
    <property type="evidence" value="ECO:0007669"/>
    <property type="project" value="UniProtKB-KW"/>
</dbReference>
<dbReference type="CDD" id="cd16449">
    <property type="entry name" value="RING-HC"/>
    <property type="match status" value="1"/>
</dbReference>
<evidence type="ECO:0000256" key="5">
    <source>
        <dbReference type="PROSITE-ProRule" id="PRU00175"/>
    </source>
</evidence>
<dbReference type="PANTHER" id="PTHR10131">
    <property type="entry name" value="TNF RECEPTOR ASSOCIATED FACTOR"/>
    <property type="match status" value="1"/>
</dbReference>
<dbReference type="EMBL" id="JARKHS020004764">
    <property type="protein sequence ID" value="KAK8784184.1"/>
    <property type="molecule type" value="Genomic_DNA"/>
</dbReference>
<feature type="domain" description="RING-type" evidence="6">
    <location>
        <begin position="32"/>
        <end position="70"/>
    </location>
</feature>
<dbReference type="InterPro" id="IPR001841">
    <property type="entry name" value="Znf_RING"/>
</dbReference>
<evidence type="ECO:0000256" key="4">
    <source>
        <dbReference type="ARBA" id="ARBA00022833"/>
    </source>
</evidence>
<evidence type="ECO:0000256" key="2">
    <source>
        <dbReference type="ARBA" id="ARBA00022490"/>
    </source>
</evidence>